<keyword evidence="2" id="KW-1185">Reference proteome</keyword>
<comment type="caution">
    <text evidence="1">The sequence shown here is derived from an EMBL/GenBank/DDBJ whole genome shotgun (WGS) entry which is preliminary data.</text>
</comment>
<accession>A0A917URX6</accession>
<evidence type="ECO:0000313" key="2">
    <source>
        <dbReference type="Proteomes" id="UP000636956"/>
    </source>
</evidence>
<reference evidence="1" key="2">
    <citation type="submission" date="2020-09" db="EMBL/GenBank/DDBJ databases">
        <authorList>
            <person name="Sun Q."/>
            <person name="Zhou Y."/>
        </authorList>
    </citation>
    <scope>NUCLEOTIDE SEQUENCE</scope>
    <source>
        <strain evidence="1">CGMCC 1.8984</strain>
    </source>
</reference>
<reference evidence="1" key="1">
    <citation type="journal article" date="2014" name="Int. J. Syst. Evol. Microbiol.">
        <title>Complete genome sequence of Corynebacterium casei LMG S-19264T (=DSM 44701T), isolated from a smear-ripened cheese.</title>
        <authorList>
            <consortium name="US DOE Joint Genome Institute (JGI-PGF)"/>
            <person name="Walter F."/>
            <person name="Albersmeier A."/>
            <person name="Kalinowski J."/>
            <person name="Ruckert C."/>
        </authorList>
    </citation>
    <scope>NUCLEOTIDE SEQUENCE</scope>
    <source>
        <strain evidence="1">CGMCC 1.8984</strain>
    </source>
</reference>
<gene>
    <name evidence="1" type="ORF">GCM10011372_18570</name>
</gene>
<dbReference type="EMBL" id="BMMD01000009">
    <property type="protein sequence ID" value="GGJ80427.1"/>
    <property type="molecule type" value="Genomic_DNA"/>
</dbReference>
<organism evidence="1 2">
    <name type="scientific">Agromyces bauzanensis</name>
    <dbReference type="NCBI Taxonomy" id="1308924"/>
    <lineage>
        <taxon>Bacteria</taxon>
        <taxon>Bacillati</taxon>
        <taxon>Actinomycetota</taxon>
        <taxon>Actinomycetes</taxon>
        <taxon>Micrococcales</taxon>
        <taxon>Microbacteriaceae</taxon>
        <taxon>Agromyces</taxon>
    </lineage>
</organism>
<dbReference type="AlphaFoldDB" id="A0A917URX6"/>
<sequence length="61" mass="6756">MNKSRGLELDLHVEIARGAGRRTLLEVTLRLTNTGGTHRIAVRLGEQVSPTVEFEVQQATE</sequence>
<evidence type="ECO:0000313" key="1">
    <source>
        <dbReference type="EMBL" id="GGJ80427.1"/>
    </source>
</evidence>
<dbReference type="Proteomes" id="UP000636956">
    <property type="component" value="Unassembled WGS sequence"/>
</dbReference>
<dbReference type="RefSeq" id="WP_188743159.1">
    <property type="nucleotide sequence ID" value="NZ_BAABFW010000004.1"/>
</dbReference>
<protein>
    <submittedName>
        <fullName evidence="1">Uncharacterized protein</fullName>
    </submittedName>
</protein>
<proteinExistence type="predicted"/>
<name>A0A917URX6_9MICO</name>